<dbReference type="Gene3D" id="3.40.50.300">
    <property type="entry name" value="P-loop containing nucleotide triphosphate hydrolases"/>
    <property type="match status" value="1"/>
</dbReference>
<proteinExistence type="predicted"/>
<dbReference type="NCBIfam" id="TIGR02857">
    <property type="entry name" value="CydD"/>
    <property type="match status" value="1"/>
</dbReference>
<feature type="transmembrane region" description="Helical" evidence="7">
    <location>
        <begin position="21"/>
        <end position="41"/>
    </location>
</feature>
<evidence type="ECO:0000256" key="7">
    <source>
        <dbReference type="SAM" id="Phobius"/>
    </source>
</evidence>
<keyword evidence="6 7" id="KW-0472">Membrane</keyword>
<dbReference type="InterPro" id="IPR027417">
    <property type="entry name" value="P-loop_NTPase"/>
</dbReference>
<feature type="transmembrane region" description="Helical" evidence="7">
    <location>
        <begin position="158"/>
        <end position="178"/>
    </location>
</feature>
<evidence type="ECO:0000313" key="10">
    <source>
        <dbReference type="EMBL" id="MBM7798812.1"/>
    </source>
</evidence>
<dbReference type="RefSeq" id="WP_204917311.1">
    <property type="nucleotide sequence ID" value="NZ_BAAAQP010000002.1"/>
</dbReference>
<dbReference type="Proteomes" id="UP000704762">
    <property type="component" value="Unassembled WGS sequence"/>
</dbReference>
<evidence type="ECO:0000256" key="6">
    <source>
        <dbReference type="ARBA" id="ARBA00023136"/>
    </source>
</evidence>
<keyword evidence="3" id="KW-0547">Nucleotide-binding</keyword>
<feature type="domain" description="ABC transporter" evidence="8">
    <location>
        <begin position="332"/>
        <end position="542"/>
    </location>
</feature>
<feature type="domain" description="ABC transmembrane type-1" evidence="9">
    <location>
        <begin position="20"/>
        <end position="300"/>
    </location>
</feature>
<name>A0ABS2RIL3_9ACTN</name>
<keyword evidence="2 7" id="KW-0812">Transmembrane</keyword>
<evidence type="ECO:0000256" key="4">
    <source>
        <dbReference type="ARBA" id="ARBA00022840"/>
    </source>
</evidence>
<dbReference type="PANTHER" id="PTHR24221:SF590">
    <property type="entry name" value="COMPONENT LINKED WITH THE ASSEMBLY OF CYTOCHROME' TRANSPORT TRANSMEMBRANE ATP-BINDING PROTEIN ABC TRANSPORTER CYDD-RELATED"/>
    <property type="match status" value="1"/>
</dbReference>
<dbReference type="PROSITE" id="PS50893">
    <property type="entry name" value="ABC_TRANSPORTER_2"/>
    <property type="match status" value="1"/>
</dbReference>
<evidence type="ECO:0000256" key="2">
    <source>
        <dbReference type="ARBA" id="ARBA00022692"/>
    </source>
</evidence>
<reference evidence="10 11" key="1">
    <citation type="submission" date="2021-01" db="EMBL/GenBank/DDBJ databases">
        <title>Sequencing the genomes of 1000 actinobacteria strains.</title>
        <authorList>
            <person name="Klenk H.-P."/>
        </authorList>
    </citation>
    <scope>NUCLEOTIDE SEQUENCE [LARGE SCALE GENOMIC DNA]</scope>
    <source>
        <strain evidence="10 11">DSM 18662</strain>
    </source>
</reference>
<dbReference type="InterPro" id="IPR039421">
    <property type="entry name" value="Type_1_exporter"/>
</dbReference>
<dbReference type="SMART" id="SM00382">
    <property type="entry name" value="AAA"/>
    <property type="match status" value="1"/>
</dbReference>
<dbReference type="CDD" id="cd18584">
    <property type="entry name" value="ABC_6TM_AarD_CydD"/>
    <property type="match status" value="1"/>
</dbReference>
<comment type="subcellular location">
    <subcellularLocation>
        <location evidence="1">Cell membrane</location>
        <topology evidence="1">Multi-pass membrane protein</topology>
    </subcellularLocation>
</comment>
<dbReference type="PROSITE" id="PS00211">
    <property type="entry name" value="ABC_TRANSPORTER_1"/>
    <property type="match status" value="1"/>
</dbReference>
<dbReference type="PANTHER" id="PTHR24221">
    <property type="entry name" value="ATP-BINDING CASSETTE SUB-FAMILY B"/>
    <property type="match status" value="1"/>
</dbReference>
<dbReference type="InterPro" id="IPR003439">
    <property type="entry name" value="ABC_transporter-like_ATP-bd"/>
</dbReference>
<evidence type="ECO:0000256" key="1">
    <source>
        <dbReference type="ARBA" id="ARBA00004651"/>
    </source>
</evidence>
<organism evidence="10 11">
    <name type="scientific">Microlunatus panaciterrae</name>
    <dbReference type="NCBI Taxonomy" id="400768"/>
    <lineage>
        <taxon>Bacteria</taxon>
        <taxon>Bacillati</taxon>
        <taxon>Actinomycetota</taxon>
        <taxon>Actinomycetes</taxon>
        <taxon>Propionibacteriales</taxon>
        <taxon>Propionibacteriaceae</taxon>
        <taxon>Microlunatus</taxon>
    </lineage>
</organism>
<evidence type="ECO:0000256" key="5">
    <source>
        <dbReference type="ARBA" id="ARBA00022989"/>
    </source>
</evidence>
<dbReference type="EMBL" id="JAFBCF010000001">
    <property type="protein sequence ID" value="MBM7798812.1"/>
    <property type="molecule type" value="Genomic_DNA"/>
</dbReference>
<dbReference type="SUPFAM" id="SSF52540">
    <property type="entry name" value="P-loop containing nucleoside triphosphate hydrolases"/>
    <property type="match status" value="1"/>
</dbReference>
<feature type="transmembrane region" description="Helical" evidence="7">
    <location>
        <begin position="53"/>
        <end position="73"/>
    </location>
</feature>
<feature type="transmembrane region" description="Helical" evidence="7">
    <location>
        <begin position="132"/>
        <end position="152"/>
    </location>
</feature>
<dbReference type="PROSITE" id="PS50929">
    <property type="entry name" value="ABC_TM1F"/>
    <property type="match status" value="1"/>
</dbReference>
<keyword evidence="11" id="KW-1185">Reference proteome</keyword>
<dbReference type="InterPro" id="IPR014216">
    <property type="entry name" value="ABC_transptr_CydD"/>
</dbReference>
<keyword evidence="4" id="KW-0067">ATP-binding</keyword>
<gene>
    <name evidence="10" type="ORF">JOE57_001733</name>
</gene>
<dbReference type="InterPro" id="IPR017871">
    <property type="entry name" value="ABC_transporter-like_CS"/>
</dbReference>
<evidence type="ECO:0000256" key="3">
    <source>
        <dbReference type="ARBA" id="ARBA00022741"/>
    </source>
</evidence>
<dbReference type="SUPFAM" id="SSF90123">
    <property type="entry name" value="ABC transporter transmembrane region"/>
    <property type="match status" value="1"/>
</dbReference>
<accession>A0ABS2RIL3</accession>
<dbReference type="InterPro" id="IPR003593">
    <property type="entry name" value="AAA+_ATPase"/>
</dbReference>
<keyword evidence="5 7" id="KW-1133">Transmembrane helix</keyword>
<dbReference type="Pfam" id="PF00664">
    <property type="entry name" value="ABC_membrane"/>
    <property type="match status" value="1"/>
</dbReference>
<comment type="caution">
    <text evidence="10">The sequence shown here is derived from an EMBL/GenBank/DDBJ whole genome shotgun (WGS) entry which is preliminary data.</text>
</comment>
<dbReference type="InterPro" id="IPR011527">
    <property type="entry name" value="ABC1_TM_dom"/>
</dbReference>
<protein>
    <submittedName>
        <fullName evidence="10">Thiol reductant ABC exporter CydD subunit</fullName>
    </submittedName>
</protein>
<evidence type="ECO:0000313" key="11">
    <source>
        <dbReference type="Proteomes" id="UP000704762"/>
    </source>
</evidence>
<evidence type="ECO:0000259" key="9">
    <source>
        <dbReference type="PROSITE" id="PS50929"/>
    </source>
</evidence>
<evidence type="ECO:0000259" key="8">
    <source>
        <dbReference type="PROSITE" id="PS50893"/>
    </source>
</evidence>
<dbReference type="CDD" id="cd03228">
    <property type="entry name" value="ABCC_MRP_Like"/>
    <property type="match status" value="1"/>
</dbReference>
<dbReference type="InterPro" id="IPR036640">
    <property type="entry name" value="ABC1_TM_sf"/>
</dbReference>
<dbReference type="Gene3D" id="1.20.1560.10">
    <property type="entry name" value="ABC transporter type 1, transmembrane domain"/>
    <property type="match status" value="1"/>
</dbReference>
<dbReference type="Pfam" id="PF00005">
    <property type="entry name" value="ABC_tran"/>
    <property type="match status" value="1"/>
</dbReference>
<feature type="transmembrane region" description="Helical" evidence="7">
    <location>
        <begin position="237"/>
        <end position="262"/>
    </location>
</feature>
<sequence length="542" mass="57431">MRPVDPRLLRRAGAVRGYLAAGVLIGTLLSTLVVLQAWWLATALGETFHRHTLTAVLAVLPLLAGGFIARALLTWWHALLAARTSAAVKSQLRTEITAAQLSRPDDRGLPTGALVTVMTQGLDALDGYFAKYLPQLVLAVTVPLVVGIAILSADPLSAVIVGLTLPLIPVFMILVGWMTEQRLRRRWRVQARLAHHFADLMAGLPTLQVFGRARAQAEGLRRIGEQHRRETMATLRVSFLSALVLELLATLSVAVVAVGIGLRVVDGQLSLTVALFVLILAPEAYLPLRQVGAHYHDAADGVAAVEQAFALIERPAVPSGHAEPPDLSESTVELVGLGVDFDQRPALAEVDLVIGPGEIVALVGPSGAGKSTLLRVLMGFRRADRGRVLVGGRELGDLDLRAWRQRLAWVAQRPALLRGSIADNVALGAAGAPRSRIEAALELAGAGGLDPDRVIEEDGVTLSSGEIRRVALARALLKIDCGGGQLLLLDEPTAGLDAATELVAIEALRSLGVGGLVVTHRDALAAAADRVVELRAPERTPA</sequence>